<dbReference type="Proteomes" id="UP001143349">
    <property type="component" value="Unassembled WGS sequence"/>
</dbReference>
<dbReference type="EMBL" id="BSFH01000013">
    <property type="protein sequence ID" value="GLK63087.1"/>
    <property type="molecule type" value="Genomic_DNA"/>
</dbReference>
<protein>
    <submittedName>
        <fullName evidence="1">Uncharacterized protein</fullName>
    </submittedName>
</protein>
<gene>
    <name evidence="1" type="ORF">GCM10017635_05560</name>
</gene>
<comment type="caution">
    <text evidence="1">The sequence shown here is derived from an EMBL/GenBank/DDBJ whole genome shotgun (WGS) entry which is preliminary data.</text>
</comment>
<evidence type="ECO:0000313" key="2">
    <source>
        <dbReference type="Proteomes" id="UP001143349"/>
    </source>
</evidence>
<name>A0AAD3NW78_9RHOB</name>
<organism evidence="1 2">
    <name type="scientific">Paracoccus kondratievae</name>
    <dbReference type="NCBI Taxonomy" id="135740"/>
    <lineage>
        <taxon>Bacteria</taxon>
        <taxon>Pseudomonadati</taxon>
        <taxon>Pseudomonadota</taxon>
        <taxon>Alphaproteobacteria</taxon>
        <taxon>Rhodobacterales</taxon>
        <taxon>Paracoccaceae</taxon>
        <taxon>Paracoccus</taxon>
    </lineage>
</organism>
<reference evidence="1" key="1">
    <citation type="journal article" date="2014" name="Int. J. Syst. Evol. Microbiol.">
        <title>Complete genome sequence of Corynebacterium casei LMG S-19264T (=DSM 44701T), isolated from a smear-ripened cheese.</title>
        <authorList>
            <consortium name="US DOE Joint Genome Institute (JGI-PGF)"/>
            <person name="Walter F."/>
            <person name="Albersmeier A."/>
            <person name="Kalinowski J."/>
            <person name="Ruckert C."/>
        </authorList>
    </citation>
    <scope>NUCLEOTIDE SEQUENCE</scope>
    <source>
        <strain evidence="1">VKM B-2222</strain>
    </source>
</reference>
<keyword evidence="2" id="KW-1185">Reference proteome</keyword>
<proteinExistence type="predicted"/>
<evidence type="ECO:0000313" key="1">
    <source>
        <dbReference type="EMBL" id="GLK63087.1"/>
    </source>
</evidence>
<dbReference type="AlphaFoldDB" id="A0AAD3NW78"/>
<accession>A0AAD3NW78</accession>
<reference evidence="1" key="2">
    <citation type="submission" date="2023-01" db="EMBL/GenBank/DDBJ databases">
        <authorList>
            <person name="Sun Q."/>
            <person name="Evtushenko L."/>
        </authorList>
    </citation>
    <scope>NUCLEOTIDE SEQUENCE</scope>
    <source>
        <strain evidence="1">VKM B-2222</strain>
    </source>
</reference>
<sequence length="150" mass="16393">MALLAISLAAYAIPQVRNGYWDSDTPQLNSKDESIVCSRASYRDYRAISSLAGDLNLDFSPIPEATADKQRIIDALAAAGPAGNATQVFASYIPTGEVFRTQCAGNTCTRAEIEEPMKACLTQYWNDCVHSLLRYDGQNYCLLEVAEGDE</sequence>